<reference evidence="3" key="1">
    <citation type="journal article" date="2014" name="Int. J. Syst. Evol. Microbiol.">
        <title>Complete genome sequence of Corynebacterium casei LMG S-19264T (=DSM 44701T), isolated from a smear-ripened cheese.</title>
        <authorList>
            <consortium name="US DOE Joint Genome Institute (JGI-PGF)"/>
            <person name="Walter F."/>
            <person name="Albersmeier A."/>
            <person name="Kalinowski J."/>
            <person name="Ruckert C."/>
        </authorList>
    </citation>
    <scope>NUCLEOTIDE SEQUENCE</scope>
    <source>
        <strain evidence="3">CGMCC 1.12426</strain>
    </source>
</reference>
<dbReference type="InterPro" id="IPR029058">
    <property type="entry name" value="AB_hydrolase_fold"/>
</dbReference>
<dbReference type="PANTHER" id="PTHR12277">
    <property type="entry name" value="ALPHA/BETA HYDROLASE DOMAIN-CONTAINING PROTEIN"/>
    <property type="match status" value="1"/>
</dbReference>
<dbReference type="Pfam" id="PF12146">
    <property type="entry name" value="Hydrolase_4"/>
    <property type="match status" value="1"/>
</dbReference>
<keyword evidence="1" id="KW-0812">Transmembrane</keyword>
<reference evidence="3" key="2">
    <citation type="submission" date="2020-09" db="EMBL/GenBank/DDBJ databases">
        <authorList>
            <person name="Sun Q."/>
            <person name="Zhou Y."/>
        </authorList>
    </citation>
    <scope>NUCLEOTIDE SEQUENCE</scope>
    <source>
        <strain evidence="3">CGMCC 1.12426</strain>
    </source>
</reference>
<keyword evidence="1" id="KW-0472">Membrane</keyword>
<organism evidence="3 4">
    <name type="scientific">Roseibium aquae</name>
    <dbReference type="NCBI Taxonomy" id="1323746"/>
    <lineage>
        <taxon>Bacteria</taxon>
        <taxon>Pseudomonadati</taxon>
        <taxon>Pseudomonadota</taxon>
        <taxon>Alphaproteobacteria</taxon>
        <taxon>Hyphomicrobiales</taxon>
        <taxon>Stappiaceae</taxon>
        <taxon>Roseibium</taxon>
    </lineage>
</organism>
<dbReference type="InterPro" id="IPR022742">
    <property type="entry name" value="Hydrolase_4"/>
</dbReference>
<proteinExistence type="predicted"/>
<dbReference type="SUPFAM" id="SSF53474">
    <property type="entry name" value="alpha/beta-Hydrolases"/>
    <property type="match status" value="1"/>
</dbReference>
<evidence type="ECO:0000256" key="1">
    <source>
        <dbReference type="SAM" id="Phobius"/>
    </source>
</evidence>
<dbReference type="GO" id="GO:0016787">
    <property type="term" value="F:hydrolase activity"/>
    <property type="evidence" value="ECO:0007669"/>
    <property type="project" value="UniProtKB-KW"/>
</dbReference>
<dbReference type="Proteomes" id="UP000605148">
    <property type="component" value="Unassembled WGS sequence"/>
</dbReference>
<keyword evidence="4" id="KW-1185">Reference proteome</keyword>
<feature type="transmembrane region" description="Helical" evidence="1">
    <location>
        <begin position="24"/>
        <end position="44"/>
    </location>
</feature>
<dbReference type="AlphaFoldDB" id="A0A916TL10"/>
<dbReference type="EMBL" id="BMFA01000007">
    <property type="protein sequence ID" value="GGB52524.1"/>
    <property type="molecule type" value="Genomic_DNA"/>
</dbReference>
<evidence type="ECO:0000313" key="4">
    <source>
        <dbReference type="Proteomes" id="UP000605148"/>
    </source>
</evidence>
<evidence type="ECO:0000259" key="2">
    <source>
        <dbReference type="Pfam" id="PF12146"/>
    </source>
</evidence>
<feature type="domain" description="Serine aminopeptidase S33" evidence="2">
    <location>
        <begin position="94"/>
        <end position="198"/>
    </location>
</feature>
<dbReference type="Gene3D" id="3.40.50.1820">
    <property type="entry name" value="alpha/beta hydrolase"/>
    <property type="match status" value="1"/>
</dbReference>
<dbReference type="RefSeq" id="WP_150496555.1">
    <property type="nucleotide sequence ID" value="NZ_BMFA01000007.1"/>
</dbReference>
<comment type="caution">
    <text evidence="3">The sequence shown here is derived from an EMBL/GenBank/DDBJ whole genome shotgun (WGS) entry which is preliminary data.</text>
</comment>
<keyword evidence="1" id="KW-1133">Transmembrane helix</keyword>
<evidence type="ECO:0000313" key="3">
    <source>
        <dbReference type="EMBL" id="GGB52524.1"/>
    </source>
</evidence>
<keyword evidence="3" id="KW-0378">Hydrolase</keyword>
<name>A0A916TL10_9HYPH</name>
<dbReference type="OrthoDB" id="9798884at2"/>
<accession>A0A916TL10</accession>
<protein>
    <submittedName>
        <fullName evidence="3">Alpha/beta hydrolase</fullName>
    </submittedName>
</protein>
<dbReference type="PANTHER" id="PTHR12277:SF81">
    <property type="entry name" value="PROTEIN ABHD13"/>
    <property type="match status" value="1"/>
</dbReference>
<gene>
    <name evidence="3" type="ORF">GCM10011316_25710</name>
</gene>
<sequence length="289" mass="31358">MIDKKNAITERTAGRRANTIKRGLAAALLVLVATYAAVAGYMYAVQRDLVFRPGGVLDTPQAAGLSGVTAERVALADGTHLLVWTAEPSDPSAPTVLYFHGQGGNLSDRASRYKRIVDQGYGLKAVSYRGYPGSEGRPSEAAFIADGIELFDRLEQSGRAIILYGESLGTGVAAAVAAARPSAAMVVLEAPYTGVADIAAEQYPWLPVHLLIKDPFLTRERIADLKVPLLIVHGTRDRVIPFAHGRALYDLAGLPKRLEVIEEGDHNDLWRRGLWERVQGYWAEVAQQN</sequence>